<feature type="compositionally biased region" description="Low complexity" evidence="2">
    <location>
        <begin position="167"/>
        <end position="176"/>
    </location>
</feature>
<evidence type="ECO:0000256" key="1">
    <source>
        <dbReference type="SAM" id="Coils"/>
    </source>
</evidence>
<evidence type="ECO:0000313" key="4">
    <source>
        <dbReference type="Proteomes" id="UP000652761"/>
    </source>
</evidence>
<dbReference type="Proteomes" id="UP000652761">
    <property type="component" value="Unassembled WGS sequence"/>
</dbReference>
<feature type="compositionally biased region" description="Low complexity" evidence="2">
    <location>
        <begin position="222"/>
        <end position="233"/>
    </location>
</feature>
<feature type="coiled-coil region" evidence="1">
    <location>
        <begin position="36"/>
        <end position="63"/>
    </location>
</feature>
<accession>A0A843WH48</accession>
<dbReference type="EMBL" id="NMUH01004439">
    <property type="protein sequence ID" value="MQM09662.1"/>
    <property type="molecule type" value="Genomic_DNA"/>
</dbReference>
<gene>
    <name evidence="3" type="ORF">Taro_042539</name>
</gene>
<keyword evidence="4" id="KW-1185">Reference proteome</keyword>
<evidence type="ECO:0000256" key="2">
    <source>
        <dbReference type="SAM" id="MobiDB-lite"/>
    </source>
</evidence>
<feature type="compositionally biased region" description="Pro residues" evidence="2">
    <location>
        <begin position="177"/>
        <end position="194"/>
    </location>
</feature>
<comment type="caution">
    <text evidence="3">The sequence shown here is derived from an EMBL/GenBank/DDBJ whole genome shotgun (WGS) entry which is preliminary data.</text>
</comment>
<feature type="compositionally biased region" description="Low complexity" evidence="2">
    <location>
        <begin position="92"/>
        <end position="110"/>
    </location>
</feature>
<feature type="compositionally biased region" description="Low complexity" evidence="2">
    <location>
        <begin position="242"/>
        <end position="261"/>
    </location>
</feature>
<feature type="region of interest" description="Disordered" evidence="2">
    <location>
        <begin position="68"/>
        <end position="277"/>
    </location>
</feature>
<evidence type="ECO:0000313" key="3">
    <source>
        <dbReference type="EMBL" id="MQM09662.1"/>
    </source>
</evidence>
<dbReference type="AlphaFoldDB" id="A0A843WH48"/>
<name>A0A843WH48_COLES</name>
<reference evidence="3" key="1">
    <citation type="submission" date="2017-07" db="EMBL/GenBank/DDBJ databases">
        <title>Taro Niue Genome Assembly and Annotation.</title>
        <authorList>
            <person name="Atibalentja N."/>
            <person name="Keating K."/>
            <person name="Fields C.J."/>
        </authorList>
    </citation>
    <scope>NUCLEOTIDE SEQUENCE</scope>
    <source>
        <strain evidence="3">Niue_2</strain>
        <tissue evidence="3">Leaf</tissue>
    </source>
</reference>
<organism evidence="3 4">
    <name type="scientific">Colocasia esculenta</name>
    <name type="common">Wild taro</name>
    <name type="synonym">Arum esculentum</name>
    <dbReference type="NCBI Taxonomy" id="4460"/>
    <lineage>
        <taxon>Eukaryota</taxon>
        <taxon>Viridiplantae</taxon>
        <taxon>Streptophyta</taxon>
        <taxon>Embryophyta</taxon>
        <taxon>Tracheophyta</taxon>
        <taxon>Spermatophyta</taxon>
        <taxon>Magnoliopsida</taxon>
        <taxon>Liliopsida</taxon>
        <taxon>Araceae</taxon>
        <taxon>Aroideae</taxon>
        <taxon>Colocasieae</taxon>
        <taxon>Colocasia</taxon>
    </lineage>
</organism>
<protein>
    <submittedName>
        <fullName evidence="3">Uncharacterized protein</fullName>
    </submittedName>
</protein>
<sequence length="489" mass="52792">MKPVINRLNPHGEILCSLQSEVQSIFLSQSTEAKEIRGVKIELQEMRSELSSLKQLMANLSDFVRVQLSSPTPPAPTQPVLKESGPSEAIKEVGPSGPGVEESGPSGPVVKESGPSWPIAEEVIRPPGPSEEEVKSSGQSVEEPVPSGPCEAEVVGPVESVAEPAGSQAPVEVAAVPPEPPVPSSPQTPAPSSPPTSLSAPLAPEPSKKPLPKHISLPTPFPATSSSSPTSSPAIPPPTFEAPPASSLAGPSSTGPSSAGPSAPPSPTSFSSLHPPTPPSFITIIPEGVRVQGHSLKKQFFAQSCYHRGLIKSDVLAPLLSECERLSPSEWEKHYHQAAQQLDTLNSSLIRSGKPSLSVEEFLDLNSINLVQDPFAIWIERYKVYEPLKRELHQHKIFYPISIDRFLQHASFGTTSLYRSSFGKDEYANFIEAQRQLHIQRLLPDMGPSYNISWGAFKNHFEEQELQAWPIITRHAALLSPAFYISDPH</sequence>
<proteinExistence type="predicted"/>
<keyword evidence="1" id="KW-0175">Coiled coil</keyword>